<name>A0A1I2BBQ1_9ACTN</name>
<sequence length="148" mass="17353">MSGYEILRFLWSESYSSQPVEGTRTFVDVSLLDYVDTSSDERRLMDDVRNSVSEAEYLDRTAEQGMVYGIQGHDLNHHMWMSLDHRQEMLKLRLEDPLASYGAPQGCFSDYEPYEWWIRALQEFLALQPEAYVSFGVFSVSIRRDRFS</sequence>
<keyword evidence="2" id="KW-1185">Reference proteome</keyword>
<protein>
    <submittedName>
        <fullName evidence="1">Uncharacterized protein</fullName>
    </submittedName>
</protein>
<evidence type="ECO:0000313" key="1">
    <source>
        <dbReference type="EMBL" id="SFE53489.1"/>
    </source>
</evidence>
<dbReference type="Proteomes" id="UP000198716">
    <property type="component" value="Unassembled WGS sequence"/>
</dbReference>
<reference evidence="2" key="1">
    <citation type="submission" date="2016-10" db="EMBL/GenBank/DDBJ databases">
        <authorList>
            <person name="Varghese N."/>
            <person name="Submissions S."/>
        </authorList>
    </citation>
    <scope>NUCLEOTIDE SEQUENCE [LARGE SCALE GENOMIC DNA]</scope>
    <source>
        <strain evidence="2">DSM 45004</strain>
    </source>
</reference>
<dbReference type="EMBL" id="FOMZ01000016">
    <property type="protein sequence ID" value="SFE53489.1"/>
    <property type="molecule type" value="Genomic_DNA"/>
</dbReference>
<accession>A0A1I2BBQ1</accession>
<evidence type="ECO:0000313" key="2">
    <source>
        <dbReference type="Proteomes" id="UP000198716"/>
    </source>
</evidence>
<dbReference type="AlphaFoldDB" id="A0A1I2BBQ1"/>
<organism evidence="1 2">
    <name type="scientific">Actinopolyspora alba</name>
    <dbReference type="NCBI Taxonomy" id="673379"/>
    <lineage>
        <taxon>Bacteria</taxon>
        <taxon>Bacillati</taxon>
        <taxon>Actinomycetota</taxon>
        <taxon>Actinomycetes</taxon>
        <taxon>Actinopolysporales</taxon>
        <taxon>Actinopolysporaceae</taxon>
        <taxon>Actinopolyspora</taxon>
        <taxon>Actinopolyspora alba group</taxon>
    </lineage>
</organism>
<gene>
    <name evidence="1" type="ORF">SAMN04487819_1167</name>
</gene>
<proteinExistence type="predicted"/>